<evidence type="ECO:0000313" key="3">
    <source>
        <dbReference type="EMBL" id="KAJ8988770.1"/>
    </source>
</evidence>
<comment type="caution">
    <text evidence="3">The sequence shown here is derived from an EMBL/GenBank/DDBJ whole genome shotgun (WGS) entry which is preliminary data.</text>
</comment>
<dbReference type="InterPro" id="IPR038765">
    <property type="entry name" value="Papain-like_cys_pep_sf"/>
</dbReference>
<dbReference type="EMBL" id="JAJGCB010000017">
    <property type="protein sequence ID" value="KAJ8988770.1"/>
    <property type="molecule type" value="Genomic_DNA"/>
</dbReference>
<feature type="domain" description="Transglutaminase-like" evidence="2">
    <location>
        <begin position="441"/>
        <end position="514"/>
    </location>
</feature>
<evidence type="ECO:0000259" key="2">
    <source>
        <dbReference type="SMART" id="SM00460"/>
    </source>
</evidence>
<feature type="compositionally biased region" description="Pro residues" evidence="1">
    <location>
        <begin position="199"/>
        <end position="213"/>
    </location>
</feature>
<proteinExistence type="predicted"/>
<gene>
    <name evidence="3" type="ORF">HRR80_007394</name>
</gene>
<sequence>MAEDPQPLTLQQRIAALNAAHIGRIPGDPPRPSSNSSHIVTPPVPARRPIAVKQHTVNNPPERIHGSIVEQHNRVGNLPAPAPPPPARPAIATRKQPPPLPQRNNSLDEQQQQQRRESVAGSSTTPSERPYAKVTATRNKSTESASRVKAPAWGECELPVLPPRGTHAHAQSGNNDRPKHITRTSTTPPMPTRTSTDVRPPPPPQRPALPPRPPSHKNEHDGAPLRKIPPIPSIEAVEKAKKAAFSFTQQHKDHSHLQPDTVTVPGRDTVTVPSVVKVNVQLPMREHRVQESVASNEERENMPFSATARVAHTHDHDALQHSSVPPPVPLSSRPDVSAIQATKPSPRPSTTAVAFENTGTIPSTTTECLICRDFSGPDHQATLFPRTQVTSLQSLAHQLTSPFPSATDKARAIFTWLHHNISYDVVSFFNNNVKGSTPQSTLQSGLAVCEGYAALFTNLATYAGLESFVISGHGKGYGFKPLTPGSPLPPYSASHAWNAIKIDNGEWKLIDACWGAGHVQGAGQPYIRKFSPECFTMSNEEFAVKHFPGNKDHFFLPGGRKMTWEEYIVIDPACWPDMVEGPTIFTNAKEDYSIGEKTVCPRSRRIDVRNNNLVRFQFALLCPHWSLAKHTRKGPPPVYIVSVNGVDGRNKDHIPMEYYPGGDNNGGGGGGGHGGGDTWLVDIPARQLGVPGQTLTLFAITSFGDRQDARGLTVREFREGKGRVGMGFVGVAAWELV</sequence>
<dbReference type="PANTHER" id="PTHR46333">
    <property type="entry name" value="CYTOKINESIS PROTEIN 3"/>
    <property type="match status" value="1"/>
</dbReference>
<dbReference type="GO" id="GO:0005737">
    <property type="term" value="C:cytoplasm"/>
    <property type="evidence" value="ECO:0007669"/>
    <property type="project" value="TreeGrafter"/>
</dbReference>
<dbReference type="Pfam" id="PF01841">
    <property type="entry name" value="Transglut_core"/>
    <property type="match status" value="1"/>
</dbReference>
<dbReference type="Gene3D" id="3.10.620.30">
    <property type="match status" value="1"/>
</dbReference>
<feature type="compositionally biased region" description="Low complexity" evidence="1">
    <location>
        <begin position="183"/>
        <end position="195"/>
    </location>
</feature>
<dbReference type="SMART" id="SM00460">
    <property type="entry name" value="TGc"/>
    <property type="match status" value="1"/>
</dbReference>
<feature type="compositionally biased region" description="Polar residues" evidence="1">
    <location>
        <begin position="136"/>
        <end position="145"/>
    </location>
</feature>
<reference evidence="3" key="1">
    <citation type="submission" date="2023-01" db="EMBL/GenBank/DDBJ databases">
        <title>Exophiala dermititidis isolated from Cystic Fibrosis Patient.</title>
        <authorList>
            <person name="Kurbessoian T."/>
            <person name="Crocker A."/>
            <person name="Murante D."/>
            <person name="Hogan D.A."/>
            <person name="Stajich J.E."/>
        </authorList>
    </citation>
    <scope>NUCLEOTIDE SEQUENCE</scope>
    <source>
        <strain evidence="3">Ex8</strain>
    </source>
</reference>
<protein>
    <recommendedName>
        <fullName evidence="2">Transglutaminase-like domain-containing protein</fullName>
    </recommendedName>
</protein>
<dbReference type="SUPFAM" id="SSF54001">
    <property type="entry name" value="Cysteine proteinases"/>
    <property type="match status" value="1"/>
</dbReference>
<organism evidence="3 4">
    <name type="scientific">Exophiala dermatitidis</name>
    <name type="common">Black yeast-like fungus</name>
    <name type="synonym">Wangiella dermatitidis</name>
    <dbReference type="NCBI Taxonomy" id="5970"/>
    <lineage>
        <taxon>Eukaryota</taxon>
        <taxon>Fungi</taxon>
        <taxon>Dikarya</taxon>
        <taxon>Ascomycota</taxon>
        <taxon>Pezizomycotina</taxon>
        <taxon>Eurotiomycetes</taxon>
        <taxon>Chaetothyriomycetidae</taxon>
        <taxon>Chaetothyriales</taxon>
        <taxon>Herpotrichiellaceae</taxon>
        <taxon>Exophiala</taxon>
    </lineage>
</organism>
<dbReference type="InterPro" id="IPR002931">
    <property type="entry name" value="Transglutaminase-like"/>
</dbReference>
<feature type="region of interest" description="Disordered" evidence="1">
    <location>
        <begin position="20"/>
        <end position="228"/>
    </location>
</feature>
<evidence type="ECO:0000256" key="1">
    <source>
        <dbReference type="SAM" id="MobiDB-lite"/>
    </source>
</evidence>
<name>A0AAN6ISA9_EXODE</name>
<feature type="compositionally biased region" description="Polar residues" evidence="1">
    <location>
        <begin position="102"/>
        <end position="113"/>
    </location>
</feature>
<dbReference type="PANTHER" id="PTHR46333:SF5">
    <property type="entry name" value="TRANSGLUTAMINASE-LIKE DOMAIN-CONTAINING PROTEIN"/>
    <property type="match status" value="1"/>
</dbReference>
<dbReference type="AlphaFoldDB" id="A0AAN6ISA9"/>
<evidence type="ECO:0000313" key="4">
    <source>
        <dbReference type="Proteomes" id="UP001161757"/>
    </source>
</evidence>
<dbReference type="InterPro" id="IPR052557">
    <property type="entry name" value="CAP/Cytokinesis_protein"/>
</dbReference>
<accession>A0AAN6ISA9</accession>
<dbReference type="Proteomes" id="UP001161757">
    <property type="component" value="Unassembled WGS sequence"/>
</dbReference>